<keyword evidence="2" id="KW-0813">Transport</keyword>
<dbReference type="VEuPathDB" id="PlasmoDB:PY17X_1010300"/>
<keyword evidence="5" id="KW-0631">Potassium channel</keyword>
<dbReference type="GO" id="GO:0016020">
    <property type="term" value="C:membrane"/>
    <property type="evidence" value="ECO:0007669"/>
    <property type="project" value="UniProtKB-SubCell"/>
</dbReference>
<feature type="transmembrane region" description="Helical" evidence="12">
    <location>
        <begin position="532"/>
        <end position="550"/>
    </location>
</feature>
<feature type="transmembrane region" description="Helical" evidence="12">
    <location>
        <begin position="501"/>
        <end position="526"/>
    </location>
</feature>
<evidence type="ECO:0000256" key="2">
    <source>
        <dbReference type="ARBA" id="ARBA00022448"/>
    </source>
</evidence>
<evidence type="ECO:0000256" key="12">
    <source>
        <dbReference type="SAM" id="Phobius"/>
    </source>
</evidence>
<name>A0A078KC29_PLAYE</name>
<evidence type="ECO:0000256" key="5">
    <source>
        <dbReference type="ARBA" id="ARBA00022826"/>
    </source>
</evidence>
<dbReference type="InterPro" id="IPR047871">
    <property type="entry name" value="K_chnl_Slo-like"/>
</dbReference>
<reference evidence="14" key="3">
    <citation type="submission" date="2014-05" db="EMBL/GenBank/DDBJ databases">
        <authorList>
            <person name="Aslett M.A."/>
            <person name="De Silva N."/>
        </authorList>
    </citation>
    <scope>NUCLEOTIDE SEQUENCE</scope>
    <source>
        <strain evidence="14">17X</strain>
    </source>
</reference>
<feature type="compositionally biased region" description="Acidic residues" evidence="11">
    <location>
        <begin position="262"/>
        <end position="275"/>
    </location>
</feature>
<feature type="compositionally biased region" description="Basic and acidic residues" evidence="11">
    <location>
        <begin position="1252"/>
        <end position="1261"/>
    </location>
</feature>
<evidence type="ECO:0000256" key="7">
    <source>
        <dbReference type="ARBA" id="ARBA00022989"/>
    </source>
</evidence>
<evidence type="ECO:0000256" key="10">
    <source>
        <dbReference type="ARBA" id="ARBA00023303"/>
    </source>
</evidence>
<sequence length="1662" mass="198784">MMPNARLILERIIFIVIYIGTIYTFWNYMNIYNASIRYYSFLALIVIYTTSYILAILPEIINSIKDELFYKTRKNKIYSHSLRKDEVSKKRKKKDNNKGLEFSNSIDTNLLYIHQGNIKYEYINRDNNLRIHNTWNDIEENEIKNLEEGNYSSEYDRDDEERKKEKNIYHGEINGNILHEEENQTMDAGKVDYHATNGEHNINDEINDYILKKKEKNKKYIIDSINDIEDIFNDDQTKTLKMKDQMIQFIELNCMDSELEEANDNADENTDENVDENGNNHKTSKKDFYKMGSIKKMNNMIISNNMSNNEDQMIYNKKCQLNDLNSYIHMSLKDIKRANESFLYDVKYLNTKTLDFLTDNRELSLMWKADSMRAKRKQKKRKYIYFMFKSRNDSILGLSNSYFSWFKPNGDKYVLDSFYERNKQVQKVKPFSRWHNLLLKIIINIKVTYLNFCKNSSFLISDLIVTITLLLTWIGAYNYFRRNDPLTDRGMFNWNTDYLPNLYITIEGYLQSIILYDICVKLILFFISHHMFSFWFVLNMLNTPFLYILISKFTMVKYERYGWLYLTGPFRFINILRIENLFVENTNRYNKLNLPIITLSMHIIILIYTYACIHLLIEQPCKGDYQLYDYIFSVMQTLTTAALGRGTCFPFSLESKIVHTFYICMVFTYLHYKIRYLKNHLVEDKQIYGKIPSIGSRYFVIIGHIKPIALYVIINELQSTYNNIDDIIILTSLPVRFYLNIIKLLNKKGLIQISLCRYDLNKPFPLTIKKIISYSIGIFICNNIMNTYHNINNDIETLKRYNEIKSLGPFNKYTSVLLNNMCNYNILLKKNYRNIICLNDLKMKLFAKTMDDCPGMFLLILLLFINVPQKNQSKSTDLLKKYFDEINLNNDSENEKKYRKKKLYRWKNNTNDKLKRFHTSLGNNHNQEKEINIFENKKNNNYNIEIIEDGTNHNYEKIKDVDLKVIDENTQRKANKISESIKKEKYIFNLFSKFNKNKKRMSLFPYMRKNIKKKFYNSTNEYSYHYNSYNNYLDYIKGIKYNIYKIKLPTLFFNLYFTTIAHYMYMNYNVFVIGIINEYSEIKLNPIDYIYKNEDVHFILLTDKYNILQKIKNIKNIEFDWNNNIESIKIKINKQKDAKKNLDNNITNKFIDKNCNNYYNNIKKLKCDISGKYFDPVLNIFRVDNYLQALEIFKLREKQDNHMRASSNDSCCSDVDNKMKKNKNGIKNVSNKFESYENGGKNVSLSSMTDSETDKIKSKNDKPKKKTCKKYTPNFMILINWAQSLNTFLKVLYKRKKHNIIILSDNVPAYIYNNNLSKYNICYIQKSPLIMFNLIIAGILVCKKCVIFKNYLKLNSYENIISHNEKIGLNYFEYMCKTNDNDTIIIFNNIQNIFRRRDKKDAYIDFFINENNNFNAYNDYFKKKMSMKNDGNTYEDEERKKLLKKIKKNDNKNERKNNIYLLIELNNTLCIQYLNNDPYTTINVVKNKLHHLNMDIAHNLLFIENYKRQIQFFKYGNLLVENVYKKIEHIFIDNYYFYLYFLQFTSSNVFVDELIYHLIGYTFPINNNSIDISIIESFIHGTYSDENKQFKANLLLKKIKLKYHGVEFFCIFQKYLKKGAIIIGVYRLNEDNDMSVVIPCPERNFIMHKNDRVYVIQSEYKP</sequence>
<evidence type="ECO:0000313" key="15">
    <source>
        <dbReference type="Proteomes" id="UP000072874"/>
    </source>
</evidence>
<dbReference type="KEGG" id="pyo:PY17X_1010300"/>
<dbReference type="VEuPathDB" id="PlasmoDB:PY00619"/>
<keyword evidence="4 12" id="KW-0812">Transmembrane</keyword>
<reference evidence="15 16" key="1">
    <citation type="journal article" date="2014" name="BMC Biol.">
        <title>A comprehensive evaluation of rodent malaria parasite genomes and gene expression.</title>
        <authorList>
            <person name="Otto T.D."/>
            <person name="Bohme U."/>
            <person name="Jackson A.P."/>
            <person name="Hunt M."/>
            <person name="Franke-Fayard B."/>
            <person name="Hoeijmakers W.A."/>
            <person name="Religa A.A."/>
            <person name="Robertson L."/>
            <person name="Sanders M."/>
            <person name="Ogun S.A."/>
            <person name="Cunningham D."/>
            <person name="Erhart A."/>
            <person name="Billker O."/>
            <person name="Khan S.M."/>
            <person name="Stunnenberg H.G."/>
            <person name="Langhorne J."/>
            <person name="Holder A.A."/>
            <person name="Waters A.P."/>
            <person name="Newbold C.I."/>
            <person name="Pain A."/>
            <person name="Berriman M."/>
            <person name="Janse C.J."/>
        </authorList>
    </citation>
    <scope>NUCLEOTIDE SEQUENCE [LARGE SCALE GENOMIC DNA]</scope>
    <source>
        <strain evidence="14 15">17X</strain>
        <strain evidence="13 16">YM</strain>
    </source>
</reference>
<feature type="transmembrane region" description="Helical" evidence="12">
    <location>
        <begin position="562"/>
        <end position="582"/>
    </location>
</feature>
<evidence type="ECO:0000256" key="9">
    <source>
        <dbReference type="ARBA" id="ARBA00023136"/>
    </source>
</evidence>
<keyword evidence="3" id="KW-0633">Potassium transport</keyword>
<evidence type="ECO:0000256" key="11">
    <source>
        <dbReference type="SAM" id="MobiDB-lite"/>
    </source>
</evidence>
<feature type="transmembrane region" description="Helical" evidence="12">
    <location>
        <begin position="7"/>
        <end position="26"/>
    </location>
</feature>
<dbReference type="Proteomes" id="UP000072904">
    <property type="component" value="Chromosome 10"/>
</dbReference>
<dbReference type="VEuPathDB" id="PlasmoDB:PYYM_1010300"/>
<dbReference type="EMBL" id="LK934638">
    <property type="protein sequence ID" value="CDU84941.1"/>
    <property type="molecule type" value="Genomic_DNA"/>
</dbReference>
<feature type="region of interest" description="Disordered" evidence="11">
    <location>
        <begin position="1244"/>
        <end position="1265"/>
    </location>
</feature>
<feature type="transmembrane region" description="Helical" evidence="12">
    <location>
        <begin position="38"/>
        <end position="57"/>
    </location>
</feature>
<evidence type="ECO:0008006" key="17">
    <source>
        <dbReference type="Google" id="ProtNLM"/>
    </source>
</evidence>
<gene>
    <name evidence="14" type="ORF">PY17X_1010300</name>
    <name evidence="13" type="ORF">PYYM_1010300</name>
</gene>
<accession>A0A078KC29</accession>
<dbReference type="GeneID" id="3791089"/>
<proteinExistence type="predicted"/>
<keyword evidence="10" id="KW-0407">Ion channel</keyword>
<evidence type="ECO:0000313" key="16">
    <source>
        <dbReference type="Proteomes" id="UP000072904"/>
    </source>
</evidence>
<evidence type="ECO:0000313" key="14">
    <source>
        <dbReference type="EMBL" id="VTZ78837.1"/>
    </source>
</evidence>
<evidence type="ECO:0000256" key="8">
    <source>
        <dbReference type="ARBA" id="ARBA00023065"/>
    </source>
</evidence>
<organism evidence="14 15">
    <name type="scientific">Plasmodium yoelii</name>
    <dbReference type="NCBI Taxonomy" id="5861"/>
    <lineage>
        <taxon>Eukaryota</taxon>
        <taxon>Sar</taxon>
        <taxon>Alveolata</taxon>
        <taxon>Apicomplexa</taxon>
        <taxon>Aconoidasida</taxon>
        <taxon>Haemosporida</taxon>
        <taxon>Plasmodiidae</taxon>
        <taxon>Plasmodium</taxon>
        <taxon>Plasmodium (Vinckeia)</taxon>
    </lineage>
</organism>
<feature type="transmembrane region" description="Helical" evidence="12">
    <location>
        <begin position="458"/>
        <end position="480"/>
    </location>
</feature>
<evidence type="ECO:0000256" key="3">
    <source>
        <dbReference type="ARBA" id="ARBA00022538"/>
    </source>
</evidence>
<feature type="transmembrane region" description="Helical" evidence="12">
    <location>
        <begin position="594"/>
        <end position="615"/>
    </location>
</feature>
<reference evidence="14" key="4">
    <citation type="submission" date="2019-05" db="EMBL/GenBank/DDBJ databases">
        <authorList>
            <consortium name="Pathogen Informatics"/>
        </authorList>
    </citation>
    <scope>NUCLEOTIDE SEQUENCE</scope>
    <source>
        <strain evidence="14">17X</strain>
    </source>
</reference>
<dbReference type="RefSeq" id="XP_022813270.1">
    <property type="nucleotide sequence ID" value="XM_022956193.1"/>
</dbReference>
<feature type="region of interest" description="Disordered" evidence="11">
    <location>
        <begin position="262"/>
        <end position="285"/>
    </location>
</feature>
<dbReference type="PANTHER" id="PTHR10027">
    <property type="entry name" value="CALCIUM-ACTIVATED POTASSIUM CHANNEL ALPHA CHAIN"/>
    <property type="match status" value="1"/>
</dbReference>
<protein>
    <recommendedName>
        <fullName evidence="17">Potassium channel</fullName>
    </recommendedName>
</protein>
<keyword evidence="8" id="KW-0406">Ion transport</keyword>
<keyword evidence="7 12" id="KW-1133">Transmembrane helix</keyword>
<dbReference type="PANTHER" id="PTHR10027:SF10">
    <property type="entry name" value="SLOWPOKE 2, ISOFORM D"/>
    <property type="match status" value="1"/>
</dbReference>
<dbReference type="GO" id="GO:0005267">
    <property type="term" value="F:potassium channel activity"/>
    <property type="evidence" value="ECO:0007669"/>
    <property type="project" value="UniProtKB-KW"/>
</dbReference>
<dbReference type="Proteomes" id="UP000072874">
    <property type="component" value="Chromosome 10"/>
</dbReference>
<dbReference type="EMBL" id="LM993664">
    <property type="protein sequence ID" value="VTZ78837.1"/>
    <property type="molecule type" value="Genomic_DNA"/>
</dbReference>
<dbReference type="OrthoDB" id="392191at2759"/>
<evidence type="ECO:0000256" key="1">
    <source>
        <dbReference type="ARBA" id="ARBA00004141"/>
    </source>
</evidence>
<keyword evidence="6" id="KW-0630">Potassium</keyword>
<comment type="subcellular location">
    <subcellularLocation>
        <location evidence="1">Membrane</location>
        <topology evidence="1">Multi-pass membrane protein</topology>
    </subcellularLocation>
</comment>
<dbReference type="OMA" id="IGHMKPI"/>
<evidence type="ECO:0000313" key="13">
    <source>
        <dbReference type="EMBL" id="CDU84941.1"/>
    </source>
</evidence>
<dbReference type="VEuPathDB" id="PlasmoDB:Py17XNL_001002156"/>
<keyword evidence="9 12" id="KW-0472">Membrane</keyword>
<evidence type="ECO:0000256" key="6">
    <source>
        <dbReference type="ARBA" id="ARBA00022958"/>
    </source>
</evidence>
<reference evidence="13" key="2">
    <citation type="submission" date="2014-05" db="EMBL/GenBank/DDBJ databases">
        <authorList>
            <person name="Aslett A.Martin."/>
            <person name="De Silva Nishadi"/>
        </authorList>
    </citation>
    <scope>NUCLEOTIDE SEQUENCE</scope>
    <source>
        <strain evidence="13">YM</strain>
    </source>
</reference>
<evidence type="ECO:0000256" key="4">
    <source>
        <dbReference type="ARBA" id="ARBA00022692"/>
    </source>
</evidence>